<protein>
    <submittedName>
        <fullName evidence="1">SOCS box domain-containing protein</fullName>
    </submittedName>
</protein>
<evidence type="ECO:0000313" key="1">
    <source>
        <dbReference type="WBParaSite" id="TTAC_0000123501-mRNA-1"/>
    </source>
</evidence>
<reference evidence="1" key="1">
    <citation type="submission" date="2017-02" db="UniProtKB">
        <authorList>
            <consortium name="WormBaseParasite"/>
        </authorList>
    </citation>
    <scope>IDENTIFICATION</scope>
</reference>
<dbReference type="AlphaFoldDB" id="A0A0R3WKJ3"/>
<sequence length="50" mass="5756">LQLEEVLAFAKEGRLQRLQGVPSLPLLRRARSFCFTQRTLPALKLDQFLS</sequence>
<organism evidence="1">
    <name type="scientific">Hydatigena taeniaeformis</name>
    <name type="common">Feline tapeworm</name>
    <name type="synonym">Taenia taeniaeformis</name>
    <dbReference type="NCBI Taxonomy" id="6205"/>
    <lineage>
        <taxon>Eukaryota</taxon>
        <taxon>Metazoa</taxon>
        <taxon>Spiralia</taxon>
        <taxon>Lophotrochozoa</taxon>
        <taxon>Platyhelminthes</taxon>
        <taxon>Cestoda</taxon>
        <taxon>Eucestoda</taxon>
        <taxon>Cyclophyllidea</taxon>
        <taxon>Taeniidae</taxon>
        <taxon>Hydatigera</taxon>
    </lineage>
</organism>
<accession>A0A0R3WKJ3</accession>
<proteinExistence type="predicted"/>
<name>A0A0R3WKJ3_HYDTA</name>
<dbReference type="WBParaSite" id="TTAC_0000123501-mRNA-1">
    <property type="protein sequence ID" value="TTAC_0000123501-mRNA-1"/>
    <property type="gene ID" value="TTAC_0000123501"/>
</dbReference>